<sequence>MEFEIKNTIKPSGKELVRIADINIDELEVYEELMNELPQESFSKNQEIKNKASEAIKQFDDPSLYDLLITLKYDIETARKVGKYLIDSNMIKEFRRVSKDITTSTSLKPSQKLSKVKKILCNNCKTPSTDRENQIYCPFCGSNDIEKI</sequence>
<protein>
    <submittedName>
        <fullName evidence="1">Uncharacterized protein</fullName>
    </submittedName>
</protein>
<reference evidence="1" key="1">
    <citation type="journal article" date="2015" name="Nature">
        <title>Complex archaea that bridge the gap between prokaryotes and eukaryotes.</title>
        <authorList>
            <person name="Spang A."/>
            <person name="Saw J.H."/>
            <person name="Jorgensen S.L."/>
            <person name="Zaremba-Niedzwiedzka K."/>
            <person name="Martijn J."/>
            <person name="Lind A.E."/>
            <person name="van Eijk R."/>
            <person name="Schleper C."/>
            <person name="Guy L."/>
            <person name="Ettema T.J."/>
        </authorList>
    </citation>
    <scope>NUCLEOTIDE SEQUENCE</scope>
</reference>
<name>A0A0F9E9Y3_9ZZZZ</name>
<dbReference type="EMBL" id="LAZR01025803">
    <property type="protein sequence ID" value="KKL70754.1"/>
    <property type="molecule type" value="Genomic_DNA"/>
</dbReference>
<proteinExistence type="predicted"/>
<accession>A0A0F9E9Y3</accession>
<comment type="caution">
    <text evidence="1">The sequence shown here is derived from an EMBL/GenBank/DDBJ whole genome shotgun (WGS) entry which is preliminary data.</text>
</comment>
<gene>
    <name evidence="1" type="ORF">LCGC14_2101740</name>
</gene>
<dbReference type="AlphaFoldDB" id="A0A0F9E9Y3"/>
<organism evidence="1">
    <name type="scientific">marine sediment metagenome</name>
    <dbReference type="NCBI Taxonomy" id="412755"/>
    <lineage>
        <taxon>unclassified sequences</taxon>
        <taxon>metagenomes</taxon>
        <taxon>ecological metagenomes</taxon>
    </lineage>
</organism>
<evidence type="ECO:0000313" key="1">
    <source>
        <dbReference type="EMBL" id="KKL70754.1"/>
    </source>
</evidence>